<gene>
    <name evidence="2" type="ORF">Tci_894380</name>
</gene>
<evidence type="ECO:0000313" key="2">
    <source>
        <dbReference type="EMBL" id="GFD22411.1"/>
    </source>
</evidence>
<feature type="compositionally biased region" description="Basic and acidic residues" evidence="1">
    <location>
        <begin position="56"/>
        <end position="82"/>
    </location>
</feature>
<proteinExistence type="predicted"/>
<feature type="region of interest" description="Disordered" evidence="1">
    <location>
        <begin position="51"/>
        <end position="111"/>
    </location>
</feature>
<organism evidence="2">
    <name type="scientific">Tanacetum cinerariifolium</name>
    <name type="common">Dalmatian daisy</name>
    <name type="synonym">Chrysanthemum cinerariifolium</name>
    <dbReference type="NCBI Taxonomy" id="118510"/>
    <lineage>
        <taxon>Eukaryota</taxon>
        <taxon>Viridiplantae</taxon>
        <taxon>Streptophyta</taxon>
        <taxon>Embryophyta</taxon>
        <taxon>Tracheophyta</taxon>
        <taxon>Spermatophyta</taxon>
        <taxon>Magnoliopsida</taxon>
        <taxon>eudicotyledons</taxon>
        <taxon>Gunneridae</taxon>
        <taxon>Pentapetalae</taxon>
        <taxon>asterids</taxon>
        <taxon>campanulids</taxon>
        <taxon>Asterales</taxon>
        <taxon>Asteraceae</taxon>
        <taxon>Asteroideae</taxon>
        <taxon>Anthemideae</taxon>
        <taxon>Anthemidinae</taxon>
        <taxon>Tanacetum</taxon>
    </lineage>
</organism>
<feature type="compositionally biased region" description="Polar residues" evidence="1">
    <location>
        <begin position="97"/>
        <end position="110"/>
    </location>
</feature>
<feature type="non-terminal residue" evidence="2">
    <location>
        <position position="1"/>
    </location>
</feature>
<comment type="caution">
    <text evidence="2">The sequence shown here is derived from an EMBL/GenBank/DDBJ whole genome shotgun (WGS) entry which is preliminary data.</text>
</comment>
<name>A0A699UL45_TANCI</name>
<dbReference type="AlphaFoldDB" id="A0A699UL45"/>
<dbReference type="EMBL" id="BKCJ011337001">
    <property type="protein sequence ID" value="GFD22411.1"/>
    <property type="molecule type" value="Genomic_DNA"/>
</dbReference>
<feature type="non-terminal residue" evidence="2">
    <location>
        <position position="123"/>
    </location>
</feature>
<evidence type="ECO:0000256" key="1">
    <source>
        <dbReference type="SAM" id="MobiDB-lite"/>
    </source>
</evidence>
<reference evidence="2" key="1">
    <citation type="journal article" date="2019" name="Sci. Rep.">
        <title>Draft genome of Tanacetum cinerariifolium, the natural source of mosquito coil.</title>
        <authorList>
            <person name="Yamashiro T."/>
            <person name="Shiraishi A."/>
            <person name="Satake H."/>
            <person name="Nakayama K."/>
        </authorList>
    </citation>
    <scope>NUCLEOTIDE SEQUENCE</scope>
</reference>
<sequence>FNKTTDAVIEEVPEVLAMEESSGNDLETNISVSNNDVTLSQSDDLFITVSSSSTMSEDHSSGADEIDSDKSAIEEIKEKPELIEEEESAGNDLEANISVTDNDVASSPSSDLLIAVLSPSTLA</sequence>
<accession>A0A699UL45</accession>
<protein>
    <submittedName>
        <fullName evidence="2">Uncharacterized protein</fullName>
    </submittedName>
</protein>